<dbReference type="InterPro" id="IPR019734">
    <property type="entry name" value="TPR_rpt"/>
</dbReference>
<feature type="repeat" description="TPR" evidence="3">
    <location>
        <begin position="621"/>
        <end position="654"/>
    </location>
</feature>
<feature type="compositionally biased region" description="Low complexity" evidence="4">
    <location>
        <begin position="40"/>
        <end position="50"/>
    </location>
</feature>
<keyword evidence="7" id="KW-1185">Reference proteome</keyword>
<keyword evidence="5" id="KW-0472">Membrane</keyword>
<feature type="compositionally biased region" description="Basic and acidic residues" evidence="4">
    <location>
        <begin position="1"/>
        <end position="14"/>
    </location>
</feature>
<evidence type="ECO:0000256" key="5">
    <source>
        <dbReference type="SAM" id="Phobius"/>
    </source>
</evidence>
<dbReference type="OrthoDB" id="5450625at2"/>
<evidence type="ECO:0000256" key="1">
    <source>
        <dbReference type="ARBA" id="ARBA00022737"/>
    </source>
</evidence>
<evidence type="ECO:0000256" key="4">
    <source>
        <dbReference type="SAM" id="MobiDB-lite"/>
    </source>
</evidence>
<evidence type="ECO:0000256" key="2">
    <source>
        <dbReference type="ARBA" id="ARBA00022803"/>
    </source>
</evidence>
<feature type="compositionally biased region" description="Pro residues" evidence="4">
    <location>
        <begin position="51"/>
        <end position="63"/>
    </location>
</feature>
<proteinExistence type="predicted"/>
<keyword evidence="2 3" id="KW-0802">TPR repeat</keyword>
<protein>
    <submittedName>
        <fullName evidence="6">TPR repeat protein</fullName>
    </submittedName>
</protein>
<feature type="compositionally biased region" description="Low complexity" evidence="4">
    <location>
        <begin position="64"/>
        <end position="89"/>
    </location>
</feature>
<feature type="transmembrane region" description="Helical" evidence="5">
    <location>
        <begin position="169"/>
        <end position="191"/>
    </location>
</feature>
<dbReference type="SMART" id="SM00028">
    <property type="entry name" value="TPR"/>
    <property type="match status" value="7"/>
</dbReference>
<dbReference type="Pfam" id="PF13181">
    <property type="entry name" value="TPR_8"/>
    <property type="match status" value="1"/>
</dbReference>
<dbReference type="PANTHER" id="PTHR45586">
    <property type="entry name" value="TPR REPEAT-CONTAINING PROTEIN PA4667"/>
    <property type="match status" value="1"/>
</dbReference>
<keyword evidence="5" id="KW-1133">Transmembrane helix</keyword>
<evidence type="ECO:0000313" key="7">
    <source>
        <dbReference type="Proteomes" id="UP000055590"/>
    </source>
</evidence>
<keyword evidence="5" id="KW-0812">Transmembrane</keyword>
<accession>A0A0K1PF67</accession>
<evidence type="ECO:0000256" key="3">
    <source>
        <dbReference type="PROSITE-ProRule" id="PRU00339"/>
    </source>
</evidence>
<dbReference type="PROSITE" id="PS50005">
    <property type="entry name" value="TPR"/>
    <property type="match status" value="4"/>
</dbReference>
<dbReference type="Gene3D" id="1.25.40.10">
    <property type="entry name" value="Tetratricopeptide repeat domain"/>
    <property type="match status" value="3"/>
</dbReference>
<feature type="repeat" description="TPR" evidence="3">
    <location>
        <begin position="655"/>
        <end position="688"/>
    </location>
</feature>
<dbReference type="PROSITE" id="PS50293">
    <property type="entry name" value="TPR_REGION"/>
    <property type="match status" value="1"/>
</dbReference>
<feature type="repeat" description="TPR" evidence="3">
    <location>
        <begin position="348"/>
        <end position="381"/>
    </location>
</feature>
<dbReference type="InterPro" id="IPR051012">
    <property type="entry name" value="CellSynth/LPSAsmb/PSIAsmb"/>
</dbReference>
<dbReference type="Pfam" id="PF14559">
    <property type="entry name" value="TPR_19"/>
    <property type="match status" value="1"/>
</dbReference>
<dbReference type="AlphaFoldDB" id="A0A0K1PF67"/>
<dbReference type="EMBL" id="CP012332">
    <property type="protein sequence ID" value="AKU92152.1"/>
    <property type="molecule type" value="Genomic_DNA"/>
</dbReference>
<dbReference type="KEGG" id="vin:AKJ08_2539"/>
<feature type="compositionally biased region" description="Pro residues" evidence="4">
    <location>
        <begin position="28"/>
        <end position="39"/>
    </location>
</feature>
<feature type="repeat" description="TPR" evidence="3">
    <location>
        <begin position="757"/>
        <end position="790"/>
    </location>
</feature>
<dbReference type="InterPro" id="IPR011990">
    <property type="entry name" value="TPR-like_helical_dom_sf"/>
</dbReference>
<name>A0A0K1PF67_9BACT</name>
<feature type="compositionally biased region" description="Pro residues" evidence="4">
    <location>
        <begin position="90"/>
        <end position="104"/>
    </location>
</feature>
<sequence length="952" mass="100279">MTERKDDTSEESRGGSESLPAEETLGPPAAPSAPPPLPPRVAARASTSPATSPPTAPGTPPFPSNSTATPPIPSAAPGTPRFPSATSAAPPLPPPPRSAPPPLAPAKAEAGDWLGDLPAPARETPAPVVVADPSASLEAAKAAAEYERQLREKLAQERNRPKGFLRRNALSLSLAVIGLLVAGAGVAAYLLERAATREQEIARYLAAARNGLARDTFAALQASLDALDEALDLDSTNSTALALKAQAAATLAASFDAFDLRAATALASRHATSPEERDALLAARWRLAVTGGNREERRAIEDEILSIPPESAGATLLSLAGAVLLSRDQPLVAVERFNSAILASPGHVPTLVKVGDYYRSRSEHEEAIRYYELALSVSEDHPAALVGAAESHLAFSREPRLLEQALAGLDKLRTSDQVPVGIRLRLAIVRARLRAAVGTRDSAVAELEKVEAGKDSERLVQLAQAYVSIGAADVGLELFRGFDFDASQDPALREAYARLLVAAGRLREAAALSGKPGERPVHLQVGIARFRAGMIAKAHESLHATVLERKLPVEAVVYLGLVDLERGRLDQARKTLERLGTGSRARTTGRWAWARLLRREGKLDEAERALVEAVELDPRSAEPRFELGRLLLERGRHDEALAMLREAVRLNPLRVEGRRALGTAFLEAGNPDAAMDEWEAALELDPEDGAALVDLTGAMLRGGRKDEALARVQAIVRAFPKSAPARRALGEVRLALADPERARQAFSEATQLGSGDAASWAGRGEAELAQGNARAAATSFARALALQPGWAVAEVGLARTDAAQARPAPAEKRLRTLLGRIGSNGKASERAMARSALAAVLLADGKGANDAARQEAEAAVELDGSLGLAHLALAEALDAAGELKPAAQAFSRAAELSPWLADVHLLKARNLLRGGGTTKEAAAALERYLVLAPRGPGVNEARKTLARIGSGG</sequence>
<reference evidence="6 7" key="1">
    <citation type="submission" date="2015-08" db="EMBL/GenBank/DDBJ databases">
        <authorList>
            <person name="Babu N.S."/>
            <person name="Beckwith C.J."/>
            <person name="Beseler K.G."/>
            <person name="Brison A."/>
            <person name="Carone J.V."/>
            <person name="Caskin T.P."/>
            <person name="Diamond M."/>
            <person name="Durham M.E."/>
            <person name="Foxe J.M."/>
            <person name="Go M."/>
            <person name="Henderson B.A."/>
            <person name="Jones I.B."/>
            <person name="McGettigan J.A."/>
            <person name="Micheletti S.J."/>
            <person name="Nasrallah M.E."/>
            <person name="Ortiz D."/>
            <person name="Piller C.R."/>
            <person name="Privatt S.R."/>
            <person name="Schneider S.L."/>
            <person name="Sharp S."/>
            <person name="Smith T.C."/>
            <person name="Stanton J.D."/>
            <person name="Ullery H.E."/>
            <person name="Wilson R.J."/>
            <person name="Serrano M.G."/>
            <person name="Buck G."/>
            <person name="Lee V."/>
            <person name="Wang Y."/>
            <person name="Carvalho R."/>
            <person name="Voegtly L."/>
            <person name="Shi R."/>
            <person name="Duckworth R."/>
            <person name="Johnson A."/>
            <person name="Loviza R."/>
            <person name="Walstead R."/>
            <person name="Shah Z."/>
            <person name="Kiflezghi M."/>
            <person name="Wade K."/>
            <person name="Ball S.L."/>
            <person name="Bradley K.W."/>
            <person name="Asai D.J."/>
            <person name="Bowman C.A."/>
            <person name="Russell D.A."/>
            <person name="Pope W.H."/>
            <person name="Jacobs-Sera D."/>
            <person name="Hendrix R.W."/>
            <person name="Hatfull G.F."/>
        </authorList>
    </citation>
    <scope>NUCLEOTIDE SEQUENCE [LARGE SCALE GENOMIC DNA]</scope>
    <source>
        <strain evidence="6 7">DSM 27710</strain>
    </source>
</reference>
<dbReference type="STRING" id="1391653.AKJ08_2539"/>
<organism evidence="6 7">
    <name type="scientific">Vulgatibacter incomptus</name>
    <dbReference type="NCBI Taxonomy" id="1391653"/>
    <lineage>
        <taxon>Bacteria</taxon>
        <taxon>Pseudomonadati</taxon>
        <taxon>Myxococcota</taxon>
        <taxon>Myxococcia</taxon>
        <taxon>Myxococcales</taxon>
        <taxon>Cystobacterineae</taxon>
        <taxon>Vulgatibacteraceae</taxon>
        <taxon>Vulgatibacter</taxon>
    </lineage>
</organism>
<dbReference type="Proteomes" id="UP000055590">
    <property type="component" value="Chromosome"/>
</dbReference>
<dbReference type="PANTHER" id="PTHR45586:SF1">
    <property type="entry name" value="LIPOPOLYSACCHARIDE ASSEMBLY PROTEIN B"/>
    <property type="match status" value="1"/>
</dbReference>
<dbReference type="RefSeq" id="WP_050726364.1">
    <property type="nucleotide sequence ID" value="NZ_CP012332.1"/>
</dbReference>
<keyword evidence="1" id="KW-0677">Repeat</keyword>
<gene>
    <name evidence="6" type="ORF">AKJ08_2539</name>
</gene>
<feature type="region of interest" description="Disordered" evidence="4">
    <location>
        <begin position="1"/>
        <end position="124"/>
    </location>
</feature>
<evidence type="ECO:0000313" key="6">
    <source>
        <dbReference type="EMBL" id="AKU92152.1"/>
    </source>
</evidence>
<dbReference type="Pfam" id="PF13432">
    <property type="entry name" value="TPR_16"/>
    <property type="match status" value="2"/>
</dbReference>
<dbReference type="SUPFAM" id="SSF48452">
    <property type="entry name" value="TPR-like"/>
    <property type="match status" value="4"/>
</dbReference>